<proteinExistence type="predicted"/>
<protein>
    <recommendedName>
        <fullName evidence="1">DUF1559 domain-containing protein</fullName>
    </recommendedName>
</protein>
<dbReference type="Pfam" id="PF07596">
    <property type="entry name" value="SBP_bac_10"/>
    <property type="match status" value="1"/>
</dbReference>
<dbReference type="HOGENOM" id="CLU_041661_0_0_0"/>
<dbReference type="InterPro" id="IPR012902">
    <property type="entry name" value="N_methyl_site"/>
</dbReference>
<dbReference type="Pfam" id="PF07963">
    <property type="entry name" value="N_methyl"/>
    <property type="match status" value="1"/>
</dbReference>
<evidence type="ECO:0000259" key="1">
    <source>
        <dbReference type="Pfam" id="PF07596"/>
    </source>
</evidence>
<feature type="domain" description="DUF1559" evidence="1">
    <location>
        <begin position="33"/>
        <end position="289"/>
    </location>
</feature>
<accession>D2QZ70</accession>
<reference evidence="2 3" key="1">
    <citation type="journal article" date="2009" name="Stand. Genomic Sci.">
        <title>Complete genome sequence of Pirellula staleyi type strain (ATCC 27377).</title>
        <authorList>
            <person name="Clum A."/>
            <person name="Tindall B.J."/>
            <person name="Sikorski J."/>
            <person name="Ivanova N."/>
            <person name="Mavrommatis K."/>
            <person name="Lucas S."/>
            <person name="Glavina del Rio T."/>
            <person name="Nolan M."/>
            <person name="Chen F."/>
            <person name="Tice H."/>
            <person name="Pitluck S."/>
            <person name="Cheng J.F."/>
            <person name="Chertkov O."/>
            <person name="Brettin T."/>
            <person name="Han C."/>
            <person name="Detter J.C."/>
            <person name="Kuske C."/>
            <person name="Bruce D."/>
            <person name="Goodwin L."/>
            <person name="Ovchinikova G."/>
            <person name="Pati A."/>
            <person name="Mikhailova N."/>
            <person name="Chen A."/>
            <person name="Palaniappan K."/>
            <person name="Land M."/>
            <person name="Hauser L."/>
            <person name="Chang Y.J."/>
            <person name="Jeffries C.D."/>
            <person name="Chain P."/>
            <person name="Rohde M."/>
            <person name="Goker M."/>
            <person name="Bristow J."/>
            <person name="Eisen J.A."/>
            <person name="Markowitz V."/>
            <person name="Hugenholtz P."/>
            <person name="Kyrpides N.C."/>
            <person name="Klenk H.P."/>
            <person name="Lapidus A."/>
        </authorList>
    </citation>
    <scope>NUCLEOTIDE SEQUENCE [LARGE SCALE GENOMIC DNA]</scope>
    <source>
        <strain evidence="3">ATCC 27377 / DSM 6068 / ICPB 4128</strain>
    </source>
</reference>
<sequence length="307" mass="33380" precursor="true">MRRARAAGFTLVELLVVIAIIGVLVALLLPAVQAAREAARRMSCSNNLKQLGIAVHNYHDITQNFPISIGPWPEGSSYTAERNGKGWIVSILPQMEQMPLFEALSIGFVGDFNSGGGIMRAECRNAMKTQVPALYCPSDPDSKKNRTDRTQWSGIEVALTSYKGVLGNNRMGGSSSIHQGPADCHNTINCSGMFYRNNYQDRLTFAAVTDGTSNTLMIGEDVPSENTHSVAYYANGDYCSTHGPINYFPKPTNPTFWPNVMTFRSRHPGIAQFALADGSVRNISQTIDINLYQALATKAGAEAVSPP</sequence>
<dbReference type="AlphaFoldDB" id="D2QZ70"/>
<dbReference type="NCBIfam" id="TIGR04294">
    <property type="entry name" value="pre_pil_HX9DG"/>
    <property type="match status" value="1"/>
</dbReference>
<dbReference type="Proteomes" id="UP000001887">
    <property type="component" value="Chromosome"/>
</dbReference>
<dbReference type="NCBIfam" id="TIGR02532">
    <property type="entry name" value="IV_pilin_GFxxxE"/>
    <property type="match status" value="1"/>
</dbReference>
<evidence type="ECO:0000313" key="2">
    <source>
        <dbReference type="EMBL" id="ADB18262.1"/>
    </source>
</evidence>
<keyword evidence="3" id="KW-1185">Reference proteome</keyword>
<dbReference type="InterPro" id="IPR045584">
    <property type="entry name" value="Pilin-like"/>
</dbReference>
<dbReference type="PROSITE" id="PS00409">
    <property type="entry name" value="PROKAR_NTER_METHYL"/>
    <property type="match status" value="1"/>
</dbReference>
<organism evidence="2 3">
    <name type="scientific">Pirellula staleyi (strain ATCC 27377 / DSM 6068 / ICPB 4128)</name>
    <name type="common">Pirella staleyi</name>
    <dbReference type="NCBI Taxonomy" id="530564"/>
    <lineage>
        <taxon>Bacteria</taxon>
        <taxon>Pseudomonadati</taxon>
        <taxon>Planctomycetota</taxon>
        <taxon>Planctomycetia</taxon>
        <taxon>Pirellulales</taxon>
        <taxon>Pirellulaceae</taxon>
        <taxon>Pirellula</taxon>
    </lineage>
</organism>
<dbReference type="PANTHER" id="PTHR30093">
    <property type="entry name" value="GENERAL SECRETION PATHWAY PROTEIN G"/>
    <property type="match status" value="1"/>
</dbReference>
<dbReference type="eggNOG" id="COG2165">
    <property type="taxonomic scope" value="Bacteria"/>
</dbReference>
<dbReference type="SUPFAM" id="SSF54523">
    <property type="entry name" value="Pili subunits"/>
    <property type="match status" value="1"/>
</dbReference>
<dbReference type="Gene3D" id="3.30.700.10">
    <property type="entry name" value="Glycoprotein, Type 4 Pilin"/>
    <property type="match status" value="1"/>
</dbReference>
<dbReference type="KEGG" id="psl:Psta_3601"/>
<dbReference type="InterPro" id="IPR011453">
    <property type="entry name" value="DUF1559"/>
</dbReference>
<dbReference type="PANTHER" id="PTHR30093:SF2">
    <property type="entry name" value="TYPE II SECRETION SYSTEM PROTEIN H"/>
    <property type="match status" value="1"/>
</dbReference>
<gene>
    <name evidence="2" type="ordered locus">Psta_3601</name>
</gene>
<dbReference type="InterPro" id="IPR027558">
    <property type="entry name" value="Pre_pil_HX9DG_C"/>
</dbReference>
<evidence type="ECO:0000313" key="3">
    <source>
        <dbReference type="Proteomes" id="UP000001887"/>
    </source>
</evidence>
<dbReference type="OrthoDB" id="287493at2"/>
<name>D2QZ70_PIRSD</name>
<dbReference type="EMBL" id="CP001848">
    <property type="protein sequence ID" value="ADB18262.1"/>
    <property type="molecule type" value="Genomic_DNA"/>
</dbReference>
<dbReference type="STRING" id="530564.Psta_3601"/>